<organism evidence="1 2">
    <name type="scientific">Aurantiacibacter sediminis</name>
    <dbReference type="NCBI Taxonomy" id="2793064"/>
    <lineage>
        <taxon>Bacteria</taxon>
        <taxon>Pseudomonadati</taxon>
        <taxon>Pseudomonadota</taxon>
        <taxon>Alphaproteobacteria</taxon>
        <taxon>Sphingomonadales</taxon>
        <taxon>Erythrobacteraceae</taxon>
        <taxon>Aurantiacibacter</taxon>
    </lineage>
</organism>
<evidence type="ECO:0000313" key="1">
    <source>
        <dbReference type="EMBL" id="MBH5322439.1"/>
    </source>
</evidence>
<reference evidence="1 2" key="1">
    <citation type="submission" date="2020-11" db="EMBL/GenBank/DDBJ databases">
        <title>Erythrobacter sediminis sp. nov., a marine bacterium from a tidal flat of Garorim Bay.</title>
        <authorList>
            <person name="Kim D."/>
            <person name="Yoo Y."/>
            <person name="Kim J.-J."/>
        </authorList>
    </citation>
    <scope>NUCLEOTIDE SEQUENCE [LARGE SCALE GENOMIC DNA]</scope>
    <source>
        <strain evidence="1 2">JGD-13</strain>
    </source>
</reference>
<evidence type="ECO:0008006" key="3">
    <source>
        <dbReference type="Google" id="ProtNLM"/>
    </source>
</evidence>
<proteinExistence type="predicted"/>
<name>A0ABS0N4S4_9SPHN</name>
<dbReference type="RefSeq" id="WP_197921136.1">
    <property type="nucleotide sequence ID" value="NZ_CAWPTA010000007.1"/>
</dbReference>
<evidence type="ECO:0000313" key="2">
    <source>
        <dbReference type="Proteomes" id="UP000602442"/>
    </source>
</evidence>
<gene>
    <name evidence="1" type="ORF">I5L03_07550</name>
</gene>
<protein>
    <recommendedName>
        <fullName evidence="3">Class I SAM-dependent methyltransferase</fullName>
    </recommendedName>
</protein>
<sequence length="237" mass="27288">MKYENTLWSKVKRQMGSFSRLGTDRKLRQMSIEDRIKFVGHRYVVGAVNTSAWFEIGKLQFDFLLSNGLTPDKRFLDVACGALRLGQFMIPYLDKGHYHGLEGEKALVDGGLREEVPHPLIDLKAPQFYFNYEFDVPAEERFDFMIAQSLFTHLVPDDIRKCFAKLRRNASDDCKFFFTYGRGDSNGNPNQPSDPNVDWRYAFDEMASFAADGGWKARDIGHWYHPRGQQIAVAEPV</sequence>
<accession>A0ABS0N4S4</accession>
<dbReference type="SUPFAM" id="SSF53335">
    <property type="entry name" value="S-adenosyl-L-methionine-dependent methyltransferases"/>
    <property type="match status" value="1"/>
</dbReference>
<comment type="caution">
    <text evidence="1">The sequence shown here is derived from an EMBL/GenBank/DDBJ whole genome shotgun (WGS) entry which is preliminary data.</text>
</comment>
<dbReference type="InterPro" id="IPR029063">
    <property type="entry name" value="SAM-dependent_MTases_sf"/>
</dbReference>
<keyword evidence="2" id="KW-1185">Reference proteome</keyword>
<dbReference type="EMBL" id="JAEANY010000002">
    <property type="protein sequence ID" value="MBH5322439.1"/>
    <property type="molecule type" value="Genomic_DNA"/>
</dbReference>
<dbReference type="Gene3D" id="3.40.50.150">
    <property type="entry name" value="Vaccinia Virus protein VP39"/>
    <property type="match status" value="1"/>
</dbReference>
<dbReference type="Proteomes" id="UP000602442">
    <property type="component" value="Unassembled WGS sequence"/>
</dbReference>